<keyword evidence="2" id="KW-1185">Reference proteome</keyword>
<name>A0ABR7KTD7_9SPHI</name>
<dbReference type="Proteomes" id="UP000652755">
    <property type="component" value="Unassembled WGS sequence"/>
</dbReference>
<dbReference type="RefSeq" id="WP_187071774.1">
    <property type="nucleotide sequence ID" value="NZ_JACRYL010000010.1"/>
</dbReference>
<proteinExistence type="predicted"/>
<organism evidence="1 2">
    <name type="scientific">Pedobacter fastidiosus</name>
    <dbReference type="NCBI Taxonomy" id="2765361"/>
    <lineage>
        <taxon>Bacteria</taxon>
        <taxon>Pseudomonadati</taxon>
        <taxon>Bacteroidota</taxon>
        <taxon>Sphingobacteriia</taxon>
        <taxon>Sphingobacteriales</taxon>
        <taxon>Sphingobacteriaceae</taxon>
        <taxon>Pedobacter</taxon>
    </lineage>
</organism>
<comment type="caution">
    <text evidence="1">The sequence shown here is derived from an EMBL/GenBank/DDBJ whole genome shotgun (WGS) entry which is preliminary data.</text>
</comment>
<sequence length="204" mass="22675">MFKHKLAADEVEAIAEIVPNGDNLLTKVKKWVDRSEDINNFKLKTAEGIYYGKRAAKDLLSANGVIAQKLGINMADYHLFREVQLWVNAEKTEYMIADIVLVKYDAGGRIADLILLENKLSGSTANTIRQNQGFTIIGNGGSLEVKAGSRSRAFNENSQLFIDAQNVKTLNSGIKLNFAKDKTFKISDEGNKEGNFDVNQLNFK</sequence>
<evidence type="ECO:0000313" key="2">
    <source>
        <dbReference type="Proteomes" id="UP000652755"/>
    </source>
</evidence>
<dbReference type="EMBL" id="JACRYL010000010">
    <property type="protein sequence ID" value="MBC6111317.1"/>
    <property type="molecule type" value="Genomic_DNA"/>
</dbReference>
<evidence type="ECO:0000313" key="1">
    <source>
        <dbReference type="EMBL" id="MBC6111317.1"/>
    </source>
</evidence>
<accession>A0ABR7KTD7</accession>
<gene>
    <name evidence="1" type="ORF">H7U22_12895</name>
</gene>
<reference evidence="1 2" key="1">
    <citation type="submission" date="2020-08" db="EMBL/GenBank/DDBJ databases">
        <authorList>
            <person name="Sun Q."/>
            <person name="Inoue M."/>
        </authorList>
    </citation>
    <scope>NUCLEOTIDE SEQUENCE [LARGE SCALE GENOMIC DNA]</scope>
    <source>
        <strain evidence="1 2">CCM 8938</strain>
    </source>
</reference>
<protein>
    <submittedName>
        <fullName evidence="1">Uncharacterized protein</fullName>
    </submittedName>
</protein>